<evidence type="ECO:0000256" key="3">
    <source>
        <dbReference type="ARBA" id="ARBA00022670"/>
    </source>
</evidence>
<evidence type="ECO:0000313" key="14">
    <source>
        <dbReference type="EMBL" id="KAA5492285.1"/>
    </source>
</evidence>
<evidence type="ECO:0000313" key="31">
    <source>
        <dbReference type="Proteomes" id="UP000491168"/>
    </source>
</evidence>
<reference evidence="16" key="5">
    <citation type="submission" date="2023-07" db="EMBL/GenBank/DDBJ databases">
        <title>Whole Genome Sequencing of Colonoscopy isolates.</title>
        <authorList>
            <person name="Surve S.V."/>
            <person name="Valls R.A."/>
            <person name="Barrak K.E."/>
            <person name="Gardner T.B."/>
            <person name="O'Toole G.A."/>
        </authorList>
    </citation>
    <scope>NUCLEOTIDE SEQUENCE</scope>
    <source>
        <strain evidence="16">GP0119</strain>
    </source>
</reference>
<keyword evidence="6 8" id="KW-0472">Membrane</keyword>
<protein>
    <submittedName>
        <fullName evidence="10">Signal peptide peptidase A. Serine peptidase. MEROPS family S49</fullName>
        <ecNumber evidence="10">3.4.21.-</ecNumber>
    </submittedName>
    <submittedName>
        <fullName evidence="12">Signal peptide peptidase SppA</fullName>
    </submittedName>
</protein>
<evidence type="ECO:0000313" key="25">
    <source>
        <dbReference type="Proteomes" id="UP000284205"/>
    </source>
</evidence>
<dbReference type="GeneID" id="75115493"/>
<keyword evidence="8" id="KW-1133">Transmembrane helix</keyword>
<proteinExistence type="inferred from homology"/>
<dbReference type="EMBL" id="VVYJ01000022">
    <property type="protein sequence ID" value="KAA5470471.1"/>
    <property type="molecule type" value="Genomic_DNA"/>
</dbReference>
<dbReference type="CDD" id="cd07023">
    <property type="entry name" value="S49_Sppa_N_C"/>
    <property type="match status" value="1"/>
</dbReference>
<evidence type="ECO:0000256" key="6">
    <source>
        <dbReference type="ARBA" id="ARBA00023136"/>
    </source>
</evidence>
<dbReference type="EMBL" id="CZBL01000006">
    <property type="protein sequence ID" value="CUQ08439.1"/>
    <property type="molecule type" value="Genomic_DNA"/>
</dbReference>
<dbReference type="InterPro" id="IPR047217">
    <property type="entry name" value="S49_SppA_67K_type_N"/>
</dbReference>
<dbReference type="Gene3D" id="3.90.226.10">
    <property type="entry name" value="2-enoyl-CoA Hydratase, Chain A, domain 1"/>
    <property type="match status" value="4"/>
</dbReference>
<dbReference type="GO" id="GO:0016020">
    <property type="term" value="C:membrane"/>
    <property type="evidence" value="ECO:0007669"/>
    <property type="project" value="UniProtKB-SubCell"/>
</dbReference>
<keyword evidence="3" id="KW-0645">Protease</keyword>
<dbReference type="EMBL" id="CP103166">
    <property type="protein sequence ID" value="UVQ96595.1"/>
    <property type="molecule type" value="Genomic_DNA"/>
</dbReference>
<dbReference type="NCBIfam" id="TIGR00706">
    <property type="entry name" value="SppA_dom"/>
    <property type="match status" value="1"/>
</dbReference>
<dbReference type="Proteomes" id="UP000284689">
    <property type="component" value="Unassembled WGS sequence"/>
</dbReference>
<dbReference type="EMBL" id="QRUO01000033">
    <property type="protein sequence ID" value="RGR66195.1"/>
    <property type="molecule type" value="Genomic_DNA"/>
</dbReference>
<feature type="domain" description="Peptidase S49" evidence="9">
    <location>
        <begin position="375"/>
        <end position="525"/>
    </location>
</feature>
<dbReference type="Proteomes" id="UP000427825">
    <property type="component" value="Unassembled WGS sequence"/>
</dbReference>
<evidence type="ECO:0000313" key="17">
    <source>
        <dbReference type="EMBL" id="RGR66195.1"/>
    </source>
</evidence>
<evidence type="ECO:0000313" key="27">
    <source>
        <dbReference type="Proteomes" id="UP000284689"/>
    </source>
</evidence>
<reference evidence="28 29" key="3">
    <citation type="journal article" date="2019" name="Nat. Med.">
        <title>A library of human gut bacterial isolates paired with longitudinal multiomics data enables mechanistic microbiome research.</title>
        <authorList>
            <person name="Poyet M."/>
            <person name="Groussin M."/>
            <person name="Gibbons S.M."/>
            <person name="Avila-Pacheco J."/>
            <person name="Jiang X."/>
            <person name="Kearney S.M."/>
            <person name="Perrotta A.R."/>
            <person name="Berdy B."/>
            <person name="Zhao S."/>
            <person name="Lieberman T.D."/>
            <person name="Swanson P.K."/>
            <person name="Smith M."/>
            <person name="Roesemann S."/>
            <person name="Alexander J.E."/>
            <person name="Rich S.A."/>
            <person name="Livny J."/>
            <person name="Vlamakis H."/>
            <person name="Clish C."/>
            <person name="Bullock K."/>
            <person name="Deik A."/>
            <person name="Scott J."/>
            <person name="Pierce K.A."/>
            <person name="Xavier R.J."/>
            <person name="Alm E.J."/>
        </authorList>
    </citation>
    <scope>NUCLEOTIDE SEQUENCE [LARGE SCALE GENOMIC DNA]</scope>
    <source>
        <strain evidence="15 28">BIOML-A19</strain>
        <strain evidence="14 31">BIOML-A21</strain>
        <strain evidence="13 29">BIOML-A25</strain>
        <strain evidence="12 30">BIOML-A31</strain>
    </source>
</reference>
<evidence type="ECO:0000313" key="30">
    <source>
        <dbReference type="Proteomes" id="UP000475905"/>
    </source>
</evidence>
<dbReference type="EMBL" id="QSCS01000003">
    <property type="protein sequence ID" value="RGY29299.1"/>
    <property type="molecule type" value="Genomic_DNA"/>
</dbReference>
<evidence type="ECO:0000313" key="13">
    <source>
        <dbReference type="EMBL" id="KAA5470471.1"/>
    </source>
</evidence>
<comment type="subcellular location">
    <subcellularLocation>
        <location evidence="1">Membrane</location>
    </subcellularLocation>
</comment>
<name>A0A174TNL9_9BACE</name>
<dbReference type="Proteomes" id="UP001060260">
    <property type="component" value="Chromosome"/>
</dbReference>
<dbReference type="AlphaFoldDB" id="A0A174TNL9"/>
<keyword evidence="5" id="KW-0720">Serine protease</keyword>
<dbReference type="Pfam" id="PF01343">
    <property type="entry name" value="Peptidase_S49"/>
    <property type="match status" value="2"/>
</dbReference>
<keyword evidence="8" id="KW-0812">Transmembrane</keyword>
<organism evidence="10 23">
    <name type="scientific">Bacteroides caccae</name>
    <dbReference type="NCBI Taxonomy" id="47678"/>
    <lineage>
        <taxon>Bacteria</taxon>
        <taxon>Pseudomonadati</taxon>
        <taxon>Bacteroidota</taxon>
        <taxon>Bacteroidia</taxon>
        <taxon>Bacteroidales</taxon>
        <taxon>Bacteroidaceae</taxon>
        <taxon>Bacteroides</taxon>
    </lineage>
</organism>
<dbReference type="EMBL" id="VVYD01000024">
    <property type="protein sequence ID" value="KAA5495596.1"/>
    <property type="molecule type" value="Genomic_DNA"/>
</dbReference>
<evidence type="ECO:0000313" key="21">
    <source>
        <dbReference type="EMBL" id="UVQ96595.1"/>
    </source>
</evidence>
<dbReference type="EMBL" id="VVYP01000024">
    <property type="protein sequence ID" value="KAA5460963.1"/>
    <property type="molecule type" value="Genomic_DNA"/>
</dbReference>
<dbReference type="InterPro" id="IPR002142">
    <property type="entry name" value="Peptidase_S49"/>
</dbReference>
<dbReference type="EC" id="3.4.21.-" evidence="10"/>
<dbReference type="Proteomes" id="UP000368418">
    <property type="component" value="Unassembled WGS sequence"/>
</dbReference>
<reference evidence="21" key="4">
    <citation type="submission" date="2022-08" db="EMBL/GenBank/DDBJ databases">
        <title>Genome Sequencing of Bacteroides fragilis Group Isolates with Nanopore Technology.</title>
        <authorList>
            <person name="Tisza M.J."/>
            <person name="Smith D."/>
            <person name="Dekker J.P."/>
        </authorList>
    </citation>
    <scope>NUCLEOTIDE SEQUENCE</scope>
    <source>
        <strain evidence="21">BFG-474</strain>
    </source>
</reference>
<dbReference type="NCBIfam" id="TIGR00705">
    <property type="entry name" value="SppA_67K"/>
    <property type="match status" value="1"/>
</dbReference>
<evidence type="ECO:0000313" key="24">
    <source>
        <dbReference type="Proteomes" id="UP000283512"/>
    </source>
</evidence>
<reference evidence="22 23" key="1">
    <citation type="submission" date="2015-09" db="EMBL/GenBank/DDBJ databases">
        <authorList>
            <consortium name="Pathogen Informatics"/>
        </authorList>
    </citation>
    <scope>NUCLEOTIDE SEQUENCE [LARGE SCALE GENOMIC DNA]</scope>
    <source>
        <strain evidence="11 22">2789STDY5834880</strain>
        <strain evidence="10 23">2789STDY5834946</strain>
    </source>
</reference>
<evidence type="ECO:0000313" key="11">
    <source>
        <dbReference type="EMBL" id="CUQ08693.1"/>
    </source>
</evidence>
<dbReference type="Proteomes" id="UP000491168">
    <property type="component" value="Unassembled WGS sequence"/>
</dbReference>
<evidence type="ECO:0000313" key="23">
    <source>
        <dbReference type="Proteomes" id="UP000095725"/>
    </source>
</evidence>
<dbReference type="InterPro" id="IPR004635">
    <property type="entry name" value="Pept_S49_SppA"/>
</dbReference>
<gene>
    <name evidence="10" type="primary">sppA_1</name>
    <name evidence="12" type="synonym">sppA</name>
    <name evidence="11" type="synonym">sppA_2</name>
    <name evidence="20" type="ORF">DW190_17495</name>
    <name evidence="19" type="ORF">DW794_15040</name>
    <name evidence="17" type="ORF">DWY26_21325</name>
    <name evidence="18" type="ORF">DXA49_03000</name>
    <name evidence="11" type="ORF">ERS852494_03923</name>
    <name evidence="10" type="ORF">ERS852558_01778</name>
    <name evidence="15" type="ORF">F2Y31_19360</name>
    <name evidence="14" type="ORF">F2Y35_10250</name>
    <name evidence="12" type="ORF">F2Y36_17150</name>
    <name evidence="13" type="ORF">F2Y39_21985</name>
    <name evidence="21" type="ORF">NXW23_20295</name>
    <name evidence="16" type="ORF">Q4469_19445</name>
</gene>
<evidence type="ECO:0000313" key="19">
    <source>
        <dbReference type="EMBL" id="RHD46001.1"/>
    </source>
</evidence>
<sequence length="592" mass="65514">MKDFLKFTLATVTGIILSSIVLFIVSMVTLFGIMSASDTETIVKKNSVMMLDLNGTLVERTQENPLDILSQLFSDDSNIYGLDDILSSIKKAKENENIKGIYLQASSLGTSYASLQEIRNALLDFKESGKFIIAYGDSYTQGLYYLSSVADKVLLNPKGMIEWRGIAAAPVFYKDLLQKIGVEMQIFKVGTYKSAVEPFISTEMSPANREQVTAYINSIWRQVTEGVSNSRYIPVDSLNAYADRMLMFYPAEESVKCGLADTLIYRNDVRNYLKELVEIGKDDQLPMLGLSDMVNVRKNVPKDKSGNIVAVYYASGEITDYAGSSASDEGIVGSKVSRDLRKLKDNDDVKAVVLRVNSPGGSAFASEQIWHAVKELKTKKPVIVSMSDYAASGGYYISCAADTIVAEPTTLTGSIGIFGMVPNVKGLTDKIGLTYDVVKTNKYSDFGNIMRPFNEGEKALLQMTITEGYNTFIGRCAEGRHMTKEAIEKIAEGRVWTGEAAKELGLVDELGGIDKALDIAVAKADIENYTVISYPAKQDFFSSLFETKPTNYVEAQLLKSKLGEYYRQFDLLKNLQEKSMIQARVPFELNIK</sequence>
<evidence type="ECO:0000256" key="5">
    <source>
        <dbReference type="ARBA" id="ARBA00022825"/>
    </source>
</evidence>
<dbReference type="InterPro" id="IPR047272">
    <property type="entry name" value="S49_SppA_C"/>
</dbReference>
<evidence type="ECO:0000256" key="1">
    <source>
        <dbReference type="ARBA" id="ARBA00004370"/>
    </source>
</evidence>
<dbReference type="KEGG" id="bcac:CGC64_17325"/>
<dbReference type="PIRSF" id="PIRSF001217">
    <property type="entry name" value="Protease_4_SppA"/>
    <property type="match status" value="1"/>
</dbReference>
<reference evidence="24 25" key="2">
    <citation type="submission" date="2018-08" db="EMBL/GenBank/DDBJ databases">
        <title>A genome reference for cultivated species of the human gut microbiota.</title>
        <authorList>
            <person name="Zou Y."/>
            <person name="Xue W."/>
            <person name="Luo G."/>
        </authorList>
    </citation>
    <scope>NUCLEOTIDE SEQUENCE [LARGE SCALE GENOMIC DNA]</scope>
    <source>
        <strain evidence="17 25">AF24-29LB</strain>
        <strain evidence="20 24">AM16-49B</strain>
        <strain evidence="19 27">AM31-16AC</strain>
        <strain evidence="18 26">OF02-6LB</strain>
    </source>
</reference>
<dbReference type="EMBL" id="CZAI01000011">
    <property type="protein sequence ID" value="CUQ08693.1"/>
    <property type="molecule type" value="Genomic_DNA"/>
</dbReference>
<evidence type="ECO:0000313" key="10">
    <source>
        <dbReference type="EMBL" id="CUQ08439.1"/>
    </source>
</evidence>
<evidence type="ECO:0000313" key="29">
    <source>
        <dbReference type="Proteomes" id="UP000427825"/>
    </source>
</evidence>
<dbReference type="EMBL" id="JAUONL010000023">
    <property type="protein sequence ID" value="MDO6359823.1"/>
    <property type="molecule type" value="Genomic_DNA"/>
</dbReference>
<feature type="transmembrane region" description="Helical" evidence="8">
    <location>
        <begin position="7"/>
        <end position="34"/>
    </location>
</feature>
<evidence type="ECO:0000313" key="15">
    <source>
        <dbReference type="EMBL" id="KAA5495596.1"/>
    </source>
</evidence>
<dbReference type="GO" id="GO:0008236">
    <property type="term" value="F:serine-type peptidase activity"/>
    <property type="evidence" value="ECO:0007669"/>
    <property type="project" value="UniProtKB-KW"/>
</dbReference>
<evidence type="ECO:0000313" key="22">
    <source>
        <dbReference type="Proteomes" id="UP000095657"/>
    </source>
</evidence>
<dbReference type="InterPro" id="IPR004634">
    <property type="entry name" value="Pept_S49_pIV"/>
</dbReference>
<dbReference type="Proteomes" id="UP000095725">
    <property type="component" value="Unassembled WGS sequence"/>
</dbReference>
<dbReference type="SUPFAM" id="SSF52096">
    <property type="entry name" value="ClpP/crotonase"/>
    <property type="match status" value="2"/>
</dbReference>
<evidence type="ECO:0000256" key="2">
    <source>
        <dbReference type="ARBA" id="ARBA00008683"/>
    </source>
</evidence>
<evidence type="ECO:0000313" key="20">
    <source>
        <dbReference type="EMBL" id="RHH86685.1"/>
    </source>
</evidence>
<evidence type="ECO:0000313" key="18">
    <source>
        <dbReference type="EMBL" id="RGY29299.1"/>
    </source>
</evidence>
<dbReference type="InterPro" id="IPR029045">
    <property type="entry name" value="ClpP/crotonase-like_dom_sf"/>
</dbReference>
<dbReference type="RefSeq" id="WP_005679567.1">
    <property type="nucleotide sequence ID" value="NZ_CABMOQ010000024.1"/>
</dbReference>
<dbReference type="GO" id="GO:0006465">
    <property type="term" value="P:signal peptide processing"/>
    <property type="evidence" value="ECO:0007669"/>
    <property type="project" value="InterPro"/>
</dbReference>
<dbReference type="Proteomes" id="UP000283512">
    <property type="component" value="Unassembled WGS sequence"/>
</dbReference>
<accession>A0A174TNL9</accession>
<evidence type="ECO:0000313" key="16">
    <source>
        <dbReference type="EMBL" id="MDO6359823.1"/>
    </source>
</evidence>
<dbReference type="Proteomes" id="UP000284431">
    <property type="component" value="Unassembled WGS sequence"/>
</dbReference>
<dbReference type="Proteomes" id="UP000095657">
    <property type="component" value="Unassembled WGS sequence"/>
</dbReference>
<feature type="active site" description="Proton donor/acceptor" evidence="7">
    <location>
        <position position="193"/>
    </location>
</feature>
<evidence type="ECO:0000313" key="12">
    <source>
        <dbReference type="EMBL" id="KAA5460963.1"/>
    </source>
</evidence>
<dbReference type="EMBL" id="VVYF01000008">
    <property type="protein sequence ID" value="KAA5492285.1"/>
    <property type="molecule type" value="Genomic_DNA"/>
</dbReference>
<keyword evidence="4 10" id="KW-0378">Hydrolase</keyword>
<evidence type="ECO:0000256" key="7">
    <source>
        <dbReference type="PIRSR" id="PIRSR001217-1"/>
    </source>
</evidence>
<evidence type="ECO:0000313" key="28">
    <source>
        <dbReference type="Proteomes" id="UP000368418"/>
    </source>
</evidence>
<dbReference type="EMBL" id="QSJD01000026">
    <property type="protein sequence ID" value="RHD46001.1"/>
    <property type="molecule type" value="Genomic_DNA"/>
</dbReference>
<dbReference type="Proteomes" id="UP001170023">
    <property type="component" value="Unassembled WGS sequence"/>
</dbReference>
<evidence type="ECO:0000313" key="26">
    <source>
        <dbReference type="Proteomes" id="UP000284431"/>
    </source>
</evidence>
<dbReference type="STRING" id="47678.ERS852494_03923"/>
<dbReference type="PANTHER" id="PTHR33209">
    <property type="entry name" value="PROTEASE 4"/>
    <property type="match status" value="1"/>
</dbReference>
<dbReference type="EMBL" id="QRKD01000024">
    <property type="protein sequence ID" value="RHH86685.1"/>
    <property type="molecule type" value="Genomic_DNA"/>
</dbReference>
<dbReference type="CDD" id="cd07018">
    <property type="entry name" value="S49_SppA_67K_type"/>
    <property type="match status" value="1"/>
</dbReference>
<evidence type="ECO:0000259" key="9">
    <source>
        <dbReference type="Pfam" id="PF01343"/>
    </source>
</evidence>
<evidence type="ECO:0000256" key="8">
    <source>
        <dbReference type="SAM" id="Phobius"/>
    </source>
</evidence>
<evidence type="ECO:0000256" key="4">
    <source>
        <dbReference type="ARBA" id="ARBA00022801"/>
    </source>
</evidence>
<dbReference type="Proteomes" id="UP000284205">
    <property type="component" value="Unassembled WGS sequence"/>
</dbReference>
<comment type="similarity">
    <text evidence="2">Belongs to the peptidase S49 family.</text>
</comment>
<dbReference type="PANTHER" id="PTHR33209:SF1">
    <property type="entry name" value="PEPTIDASE S49 DOMAIN-CONTAINING PROTEIN"/>
    <property type="match status" value="1"/>
</dbReference>
<feature type="active site" description="Nucleophile" evidence="7">
    <location>
        <position position="392"/>
    </location>
</feature>
<dbReference type="Proteomes" id="UP000475905">
    <property type="component" value="Unassembled WGS sequence"/>
</dbReference>
<feature type="domain" description="Peptidase S49" evidence="9">
    <location>
        <begin position="125"/>
        <end position="279"/>
    </location>
</feature>